<comment type="caution">
    <text evidence="6">Lacks conserved residue(s) required for the propagation of feature annotation.</text>
</comment>
<dbReference type="EMBL" id="CP047475">
    <property type="protein sequence ID" value="QIA64773.1"/>
    <property type="molecule type" value="Genomic_DNA"/>
</dbReference>
<sequence>MSLLEVIEKSKHLSPHSTTIAMVDYTSNQLASEAMRAGASDYLLEPYQSQQLIDLIKRVSTVRRASDDLVASSWRSQQVLQLAHRAAQTDATVLITGESGTGKEVLAKYVHQHSPRKDAPFVAINCAAIPESMLEAVLFGHVKGAFTGATTSQAGKFEEAEGGTLLLDEIGEMPLAVQAKLLRVLQERQVERLGSHKAIELDIRIIAATNVDLQQAVSERRFRQDLYYRLDVLPLQWPPLRERKEDILPLAEHFIAKYNRGCNETCRLTAEAQQALVSYDWVGNIRELENTIQRALVMRHSTWITPQDLMLPTLPSAAAPINRSLMPDTQPQERLKNTKKYAENQFILDTLAKYDGRRNLTAEALGITTRALRYKLAAMREQGIDVDTVRQYAHTAA</sequence>
<protein>
    <submittedName>
        <fullName evidence="9">AAA domain-containing protein</fullName>
    </submittedName>
</protein>
<dbReference type="SMART" id="SM00382">
    <property type="entry name" value="AAA"/>
    <property type="match status" value="1"/>
</dbReference>
<dbReference type="SUPFAM" id="SSF52540">
    <property type="entry name" value="P-loop containing nucleoside triphosphate hydrolases"/>
    <property type="match status" value="1"/>
</dbReference>
<dbReference type="PROSITE" id="PS50045">
    <property type="entry name" value="SIGMA54_INTERACT_4"/>
    <property type="match status" value="1"/>
</dbReference>
<dbReference type="InterPro" id="IPR027417">
    <property type="entry name" value="P-loop_NTPase"/>
</dbReference>
<dbReference type="Pfam" id="PF25601">
    <property type="entry name" value="AAA_lid_14"/>
    <property type="match status" value="1"/>
</dbReference>
<organism evidence="9 10">
    <name type="scientific">Vibrio astriarenae</name>
    <dbReference type="NCBI Taxonomy" id="1481923"/>
    <lineage>
        <taxon>Bacteria</taxon>
        <taxon>Pseudomonadati</taxon>
        <taxon>Pseudomonadota</taxon>
        <taxon>Gammaproteobacteria</taxon>
        <taxon>Vibrionales</taxon>
        <taxon>Vibrionaceae</taxon>
        <taxon>Vibrio</taxon>
    </lineage>
</organism>
<dbReference type="PANTHER" id="PTHR32071">
    <property type="entry name" value="TRANSCRIPTIONAL REGULATORY PROTEIN"/>
    <property type="match status" value="1"/>
</dbReference>
<dbReference type="GO" id="GO:0005524">
    <property type="term" value="F:ATP binding"/>
    <property type="evidence" value="ECO:0007669"/>
    <property type="project" value="UniProtKB-KW"/>
</dbReference>
<keyword evidence="2" id="KW-0067">ATP-binding</keyword>
<dbReference type="PROSITE" id="PS50110">
    <property type="entry name" value="RESPONSE_REGULATORY"/>
    <property type="match status" value="1"/>
</dbReference>
<evidence type="ECO:0000256" key="5">
    <source>
        <dbReference type="ARBA" id="ARBA00023163"/>
    </source>
</evidence>
<dbReference type="CDD" id="cd00009">
    <property type="entry name" value="AAA"/>
    <property type="match status" value="1"/>
</dbReference>
<dbReference type="PROSITE" id="PS00676">
    <property type="entry name" value="SIGMA54_INTERACT_2"/>
    <property type="match status" value="1"/>
</dbReference>
<dbReference type="InterPro" id="IPR003593">
    <property type="entry name" value="AAA+_ATPase"/>
</dbReference>
<dbReference type="Pfam" id="PF00158">
    <property type="entry name" value="Sigma54_activat"/>
    <property type="match status" value="1"/>
</dbReference>
<dbReference type="PROSITE" id="PS00675">
    <property type="entry name" value="SIGMA54_INTERACT_1"/>
    <property type="match status" value="1"/>
</dbReference>
<dbReference type="Gene3D" id="3.40.50.300">
    <property type="entry name" value="P-loop containing nucleotide triphosphate hydrolases"/>
    <property type="match status" value="1"/>
</dbReference>
<feature type="domain" description="Response regulatory" evidence="8">
    <location>
        <begin position="1"/>
        <end position="60"/>
    </location>
</feature>
<evidence type="ECO:0000256" key="1">
    <source>
        <dbReference type="ARBA" id="ARBA00022741"/>
    </source>
</evidence>
<dbReference type="KEGG" id="vas:GT360_14085"/>
<dbReference type="InterPro" id="IPR002197">
    <property type="entry name" value="HTH_Fis"/>
</dbReference>
<dbReference type="SUPFAM" id="SSF46689">
    <property type="entry name" value="Homeodomain-like"/>
    <property type="match status" value="1"/>
</dbReference>
<dbReference type="InterPro" id="IPR001789">
    <property type="entry name" value="Sig_transdc_resp-reg_receiver"/>
</dbReference>
<dbReference type="Gene3D" id="1.10.8.60">
    <property type="match status" value="1"/>
</dbReference>
<evidence type="ECO:0000256" key="3">
    <source>
        <dbReference type="ARBA" id="ARBA00023015"/>
    </source>
</evidence>
<dbReference type="InterPro" id="IPR002078">
    <property type="entry name" value="Sigma_54_int"/>
</dbReference>
<evidence type="ECO:0000256" key="2">
    <source>
        <dbReference type="ARBA" id="ARBA00022840"/>
    </source>
</evidence>
<evidence type="ECO:0000313" key="10">
    <source>
        <dbReference type="Proteomes" id="UP000464262"/>
    </source>
</evidence>
<dbReference type="Proteomes" id="UP000464262">
    <property type="component" value="Chromosome 1"/>
</dbReference>
<proteinExistence type="predicted"/>
<keyword evidence="4" id="KW-0238">DNA-binding</keyword>
<dbReference type="InterPro" id="IPR025662">
    <property type="entry name" value="Sigma_54_int_dom_ATP-bd_1"/>
</dbReference>
<dbReference type="GO" id="GO:0000160">
    <property type="term" value="P:phosphorelay signal transduction system"/>
    <property type="evidence" value="ECO:0007669"/>
    <property type="project" value="InterPro"/>
</dbReference>
<dbReference type="PANTHER" id="PTHR32071:SF21">
    <property type="entry name" value="TRANSCRIPTIONAL REGULATORY PROTEIN FLGR"/>
    <property type="match status" value="1"/>
</dbReference>
<dbReference type="InterPro" id="IPR058031">
    <property type="entry name" value="AAA_lid_NorR"/>
</dbReference>
<dbReference type="InterPro" id="IPR025943">
    <property type="entry name" value="Sigma_54_int_dom_ATP-bd_2"/>
</dbReference>
<keyword evidence="10" id="KW-1185">Reference proteome</keyword>
<dbReference type="InterPro" id="IPR011006">
    <property type="entry name" value="CheY-like_superfamily"/>
</dbReference>
<keyword evidence="3" id="KW-0805">Transcription regulation</keyword>
<evidence type="ECO:0000256" key="4">
    <source>
        <dbReference type="ARBA" id="ARBA00023125"/>
    </source>
</evidence>
<reference evidence="9 10" key="1">
    <citation type="submission" date="2020-01" db="EMBL/GenBank/DDBJ databases">
        <title>Whole genome and functional gene identification of agarase of Vibrio HN897.</title>
        <authorList>
            <person name="Liu Y."/>
            <person name="Zhao Z."/>
        </authorList>
    </citation>
    <scope>NUCLEOTIDE SEQUENCE [LARGE SCALE GENOMIC DNA]</scope>
    <source>
        <strain evidence="9 10">HN897</strain>
    </source>
</reference>
<keyword evidence="1" id="KW-0547">Nucleotide-binding</keyword>
<dbReference type="Pfam" id="PF02954">
    <property type="entry name" value="HTH_8"/>
    <property type="match status" value="1"/>
</dbReference>
<evidence type="ECO:0000259" key="8">
    <source>
        <dbReference type="PROSITE" id="PS50110"/>
    </source>
</evidence>
<dbReference type="SUPFAM" id="SSF52172">
    <property type="entry name" value="CheY-like"/>
    <property type="match status" value="1"/>
</dbReference>
<dbReference type="InterPro" id="IPR009057">
    <property type="entry name" value="Homeodomain-like_sf"/>
</dbReference>
<dbReference type="AlphaFoldDB" id="A0A7Z2YES3"/>
<dbReference type="Gene3D" id="1.10.10.60">
    <property type="entry name" value="Homeodomain-like"/>
    <property type="match status" value="1"/>
</dbReference>
<gene>
    <name evidence="9" type="ORF">GT360_14085</name>
</gene>
<accession>A0A7Z2YES3</accession>
<dbReference type="Gene3D" id="3.40.50.2300">
    <property type="match status" value="1"/>
</dbReference>
<evidence type="ECO:0000313" key="9">
    <source>
        <dbReference type="EMBL" id="QIA64773.1"/>
    </source>
</evidence>
<feature type="domain" description="Sigma-54 factor interaction" evidence="7">
    <location>
        <begin position="69"/>
        <end position="297"/>
    </location>
</feature>
<evidence type="ECO:0000259" key="7">
    <source>
        <dbReference type="PROSITE" id="PS50045"/>
    </source>
</evidence>
<dbReference type="FunFam" id="3.40.50.300:FF:000006">
    <property type="entry name" value="DNA-binding transcriptional regulator NtrC"/>
    <property type="match status" value="1"/>
</dbReference>
<keyword evidence="5" id="KW-0804">Transcription</keyword>
<name>A0A7Z2YES3_9VIBR</name>
<dbReference type="GO" id="GO:0006355">
    <property type="term" value="P:regulation of DNA-templated transcription"/>
    <property type="evidence" value="ECO:0007669"/>
    <property type="project" value="InterPro"/>
</dbReference>
<dbReference type="GO" id="GO:0043565">
    <property type="term" value="F:sequence-specific DNA binding"/>
    <property type="evidence" value="ECO:0007669"/>
    <property type="project" value="InterPro"/>
</dbReference>
<evidence type="ECO:0000256" key="6">
    <source>
        <dbReference type="PROSITE-ProRule" id="PRU00169"/>
    </source>
</evidence>